<gene>
    <name evidence="2" type="ORF">ACFSC0_03150</name>
</gene>
<reference evidence="3" key="1">
    <citation type="journal article" date="2019" name="Int. J. Syst. Evol. Microbiol.">
        <title>The Global Catalogue of Microorganisms (GCM) 10K type strain sequencing project: providing services to taxonomists for standard genome sequencing and annotation.</title>
        <authorList>
            <consortium name="The Broad Institute Genomics Platform"/>
            <consortium name="The Broad Institute Genome Sequencing Center for Infectious Disease"/>
            <person name="Wu L."/>
            <person name="Ma J."/>
        </authorList>
    </citation>
    <scope>NUCLEOTIDE SEQUENCE [LARGE SCALE GENOMIC DNA]</scope>
    <source>
        <strain evidence="3">DFY28</strain>
    </source>
</reference>
<comment type="caution">
    <text evidence="2">The sequence shown here is derived from an EMBL/GenBank/DDBJ whole genome shotgun (WGS) entry which is preliminary data.</text>
</comment>
<dbReference type="RefSeq" id="WP_377280564.1">
    <property type="nucleotide sequence ID" value="NZ_JBHRSI010000001.1"/>
</dbReference>
<keyword evidence="3" id="KW-1185">Reference proteome</keyword>
<accession>A0ABW4MYV3</accession>
<feature type="region of interest" description="Disordered" evidence="1">
    <location>
        <begin position="1"/>
        <end position="54"/>
    </location>
</feature>
<name>A0ABW4MYV3_9CAUL</name>
<feature type="compositionally biased region" description="Basic and acidic residues" evidence="1">
    <location>
        <begin position="9"/>
        <end position="38"/>
    </location>
</feature>
<evidence type="ECO:0008006" key="4">
    <source>
        <dbReference type="Google" id="ProtNLM"/>
    </source>
</evidence>
<evidence type="ECO:0000256" key="1">
    <source>
        <dbReference type="SAM" id="MobiDB-lite"/>
    </source>
</evidence>
<evidence type="ECO:0000313" key="2">
    <source>
        <dbReference type="EMBL" id="MFD1782379.1"/>
    </source>
</evidence>
<protein>
    <recommendedName>
        <fullName evidence="4">DUF4169 domain-containing protein</fullName>
    </recommendedName>
</protein>
<sequence>MAKKPNYQFERRERDRAKAAKMAEKAAAKRELKERERAAASPDGAGEPHPANED</sequence>
<proteinExistence type="predicted"/>
<dbReference type="EMBL" id="JBHUEY010000001">
    <property type="protein sequence ID" value="MFD1782379.1"/>
    <property type="molecule type" value="Genomic_DNA"/>
</dbReference>
<evidence type="ECO:0000313" key="3">
    <source>
        <dbReference type="Proteomes" id="UP001597237"/>
    </source>
</evidence>
<dbReference type="Proteomes" id="UP001597237">
    <property type="component" value="Unassembled WGS sequence"/>
</dbReference>
<organism evidence="2 3">
    <name type="scientific">Phenylobacterium terrae</name>
    <dbReference type="NCBI Taxonomy" id="2665495"/>
    <lineage>
        <taxon>Bacteria</taxon>
        <taxon>Pseudomonadati</taxon>
        <taxon>Pseudomonadota</taxon>
        <taxon>Alphaproteobacteria</taxon>
        <taxon>Caulobacterales</taxon>
        <taxon>Caulobacteraceae</taxon>
        <taxon>Phenylobacterium</taxon>
    </lineage>
</organism>